<dbReference type="EMBL" id="OU896714">
    <property type="protein sequence ID" value="CAG9824456.1"/>
    <property type="molecule type" value="Genomic_DNA"/>
</dbReference>
<organism evidence="7 8">
    <name type="scientific">Phaedon cochleariae</name>
    <name type="common">Mustard beetle</name>
    <dbReference type="NCBI Taxonomy" id="80249"/>
    <lineage>
        <taxon>Eukaryota</taxon>
        <taxon>Metazoa</taxon>
        <taxon>Ecdysozoa</taxon>
        <taxon>Arthropoda</taxon>
        <taxon>Hexapoda</taxon>
        <taxon>Insecta</taxon>
        <taxon>Pterygota</taxon>
        <taxon>Neoptera</taxon>
        <taxon>Endopterygota</taxon>
        <taxon>Coleoptera</taxon>
        <taxon>Polyphaga</taxon>
        <taxon>Cucujiformia</taxon>
        <taxon>Chrysomeloidea</taxon>
        <taxon>Chrysomelidae</taxon>
        <taxon>Chrysomelinae</taxon>
        <taxon>Chrysomelini</taxon>
        <taxon>Phaedon</taxon>
    </lineage>
</organism>
<dbReference type="InterPro" id="IPR019786">
    <property type="entry name" value="Zinc_finger_PHD-type_CS"/>
</dbReference>
<evidence type="ECO:0000313" key="7">
    <source>
        <dbReference type="EMBL" id="CAG9824456.1"/>
    </source>
</evidence>
<evidence type="ECO:0000313" key="8">
    <source>
        <dbReference type="Proteomes" id="UP001153737"/>
    </source>
</evidence>
<dbReference type="InterPro" id="IPR019787">
    <property type="entry name" value="Znf_PHD-finger"/>
</dbReference>
<dbReference type="Pfam" id="PF25298">
    <property type="entry name" value="Baculo_FP_2nd"/>
    <property type="match status" value="1"/>
</dbReference>
<gene>
    <name evidence="7" type="ORF">PHAECO_LOCUS11708</name>
</gene>
<dbReference type="SUPFAM" id="SSF57903">
    <property type="entry name" value="FYVE/PHD zinc finger"/>
    <property type="match status" value="1"/>
</dbReference>
<evidence type="ECO:0000256" key="4">
    <source>
        <dbReference type="PROSITE-ProRule" id="PRU00146"/>
    </source>
</evidence>
<evidence type="ECO:0000256" key="2">
    <source>
        <dbReference type="ARBA" id="ARBA00022771"/>
    </source>
</evidence>
<dbReference type="PANTHER" id="PTHR11505">
    <property type="entry name" value="L1 TRANSPOSABLE ELEMENT-RELATED"/>
    <property type="match status" value="1"/>
</dbReference>
<evidence type="ECO:0000259" key="6">
    <source>
        <dbReference type="PROSITE" id="PS50016"/>
    </source>
</evidence>
<dbReference type="InterPro" id="IPR004244">
    <property type="entry name" value="Transposase_22"/>
</dbReference>
<dbReference type="Proteomes" id="UP001153737">
    <property type="component" value="Chromosome 8"/>
</dbReference>
<dbReference type="PROSITE" id="PS50016">
    <property type="entry name" value="ZF_PHD_2"/>
    <property type="match status" value="1"/>
</dbReference>
<dbReference type="Gene3D" id="3.30.40.10">
    <property type="entry name" value="Zinc/RING finger domain, C3HC4 (zinc finger)"/>
    <property type="match status" value="1"/>
</dbReference>
<accession>A0A9N9X571</accession>
<feature type="domain" description="PHD-type" evidence="6">
    <location>
        <begin position="2"/>
        <end position="59"/>
    </location>
</feature>
<keyword evidence="1" id="KW-0479">Metal-binding</keyword>
<dbReference type="AlphaFoldDB" id="A0A9N9X571"/>
<keyword evidence="2 4" id="KW-0863">Zinc-finger</keyword>
<protein>
    <recommendedName>
        <fullName evidence="6">PHD-type domain-containing protein</fullName>
    </recommendedName>
</protein>
<dbReference type="InterPro" id="IPR057251">
    <property type="entry name" value="FP_C"/>
</dbReference>
<proteinExistence type="predicted"/>
<keyword evidence="5" id="KW-0175">Coiled coil</keyword>
<reference evidence="7" key="1">
    <citation type="submission" date="2022-01" db="EMBL/GenBank/DDBJ databases">
        <authorList>
            <person name="King R."/>
        </authorList>
    </citation>
    <scope>NUCLEOTIDE SEQUENCE</scope>
</reference>
<dbReference type="PROSITE" id="PS01359">
    <property type="entry name" value="ZF_PHD_1"/>
    <property type="match status" value="1"/>
</dbReference>
<name>A0A9N9X571_PHACE</name>
<reference evidence="7" key="2">
    <citation type="submission" date="2022-10" db="EMBL/GenBank/DDBJ databases">
        <authorList>
            <consortium name="ENA_rothamsted_submissions"/>
            <consortium name="culmorum"/>
            <person name="King R."/>
        </authorList>
    </citation>
    <scope>NUCLEOTIDE SEQUENCE</scope>
</reference>
<dbReference type="GO" id="GO:0008270">
    <property type="term" value="F:zinc ion binding"/>
    <property type="evidence" value="ECO:0007669"/>
    <property type="project" value="UniProtKB-KW"/>
</dbReference>
<dbReference type="OrthoDB" id="6761697at2759"/>
<keyword evidence="8" id="KW-1185">Reference proteome</keyword>
<evidence type="ECO:0000256" key="3">
    <source>
        <dbReference type="ARBA" id="ARBA00022833"/>
    </source>
</evidence>
<sequence>MPDPCVICTTAITRSNPGITCRGPCRKLFHLKCAKLPSTIADVPQNAGLTWNCEKCLNSGSESVLSITQFDQLLQKMNMLSNDLSQVKSQNCEIVKSLQFFSDKIDDFSKKMETFDDTVKTVDVIQNDIQKLRAENVQLRTDIEWLQQQGRLLNSEIRGFPEQKNENLIDIVISIAKSINCIVNKNDIQTAHRVSPYNRDNDVKDPKTCRGIVVSFSNMKIKNSFMNAVRLNNKSSNIITADQIDTTLENRKIFISDHLSPANKFLHKKTRDFCKNNNFQFCWIKDSKIFVRKNTTSRIIQVINESTIDKLLN</sequence>
<evidence type="ECO:0000256" key="1">
    <source>
        <dbReference type="ARBA" id="ARBA00022723"/>
    </source>
</evidence>
<keyword evidence="3" id="KW-0862">Zinc</keyword>
<dbReference type="InterPro" id="IPR011011">
    <property type="entry name" value="Znf_FYVE_PHD"/>
</dbReference>
<evidence type="ECO:0000256" key="5">
    <source>
        <dbReference type="SAM" id="Coils"/>
    </source>
</evidence>
<dbReference type="InterPro" id="IPR013083">
    <property type="entry name" value="Znf_RING/FYVE/PHD"/>
</dbReference>
<feature type="coiled-coil region" evidence="5">
    <location>
        <begin position="122"/>
        <end position="149"/>
    </location>
</feature>
<dbReference type="Pfam" id="PF00628">
    <property type="entry name" value="PHD"/>
    <property type="match status" value="1"/>
</dbReference>